<evidence type="ECO:0000256" key="1">
    <source>
        <dbReference type="SAM" id="MobiDB-lite"/>
    </source>
</evidence>
<accession>A0A0D7AM37</accession>
<proteinExistence type="predicted"/>
<feature type="region of interest" description="Disordered" evidence="1">
    <location>
        <begin position="88"/>
        <end position="109"/>
    </location>
</feature>
<name>A0A0D7AM37_9AGAR</name>
<dbReference type="EMBL" id="KN881630">
    <property type="protein sequence ID" value="KIY52809.1"/>
    <property type="molecule type" value="Genomic_DNA"/>
</dbReference>
<gene>
    <name evidence="2" type="ORF">FISHEDRAFT_69617</name>
</gene>
<evidence type="ECO:0000313" key="3">
    <source>
        <dbReference type="Proteomes" id="UP000054144"/>
    </source>
</evidence>
<protein>
    <submittedName>
        <fullName evidence="2">Uncharacterized protein</fullName>
    </submittedName>
</protein>
<keyword evidence="3" id="KW-1185">Reference proteome</keyword>
<dbReference type="AlphaFoldDB" id="A0A0D7AM37"/>
<reference evidence="2 3" key="1">
    <citation type="journal article" date="2015" name="Fungal Genet. Biol.">
        <title>Evolution of novel wood decay mechanisms in Agaricales revealed by the genome sequences of Fistulina hepatica and Cylindrobasidium torrendii.</title>
        <authorList>
            <person name="Floudas D."/>
            <person name="Held B.W."/>
            <person name="Riley R."/>
            <person name="Nagy L.G."/>
            <person name="Koehler G."/>
            <person name="Ransdell A.S."/>
            <person name="Younus H."/>
            <person name="Chow J."/>
            <person name="Chiniquy J."/>
            <person name="Lipzen A."/>
            <person name="Tritt A."/>
            <person name="Sun H."/>
            <person name="Haridas S."/>
            <person name="LaButti K."/>
            <person name="Ohm R.A."/>
            <person name="Kues U."/>
            <person name="Blanchette R.A."/>
            <person name="Grigoriev I.V."/>
            <person name="Minto R.E."/>
            <person name="Hibbett D.S."/>
        </authorList>
    </citation>
    <scope>NUCLEOTIDE SEQUENCE [LARGE SCALE GENOMIC DNA]</scope>
    <source>
        <strain evidence="2 3">ATCC 64428</strain>
    </source>
</reference>
<dbReference type="Proteomes" id="UP000054144">
    <property type="component" value="Unassembled WGS sequence"/>
</dbReference>
<sequence>MPELVAMPSSSEVDAHTPFYYRITRQPRMGLSSDIDTSVNTSNDWAYRKYGVSLWLSDGDRAREHPVEVLYEDKYVCLSLVKSKAQRRGHRTPATTALPSERVSDPPASSKPIYRLRRALDCQSVVPAFDKVLTRARNASILFDKENVHPLAHFPVVHAIPRKRRCHFEEPGQVEWPRKRINCH</sequence>
<organism evidence="2 3">
    <name type="scientific">Fistulina hepatica ATCC 64428</name>
    <dbReference type="NCBI Taxonomy" id="1128425"/>
    <lineage>
        <taxon>Eukaryota</taxon>
        <taxon>Fungi</taxon>
        <taxon>Dikarya</taxon>
        <taxon>Basidiomycota</taxon>
        <taxon>Agaricomycotina</taxon>
        <taxon>Agaricomycetes</taxon>
        <taxon>Agaricomycetidae</taxon>
        <taxon>Agaricales</taxon>
        <taxon>Fistulinaceae</taxon>
        <taxon>Fistulina</taxon>
    </lineage>
</organism>
<evidence type="ECO:0000313" key="2">
    <source>
        <dbReference type="EMBL" id="KIY52809.1"/>
    </source>
</evidence>